<comment type="caution">
    <text evidence="2">The sequence shown here is derived from an EMBL/GenBank/DDBJ whole genome shotgun (WGS) entry which is preliminary data.</text>
</comment>
<evidence type="ECO:0000313" key="2">
    <source>
        <dbReference type="EMBL" id="THG92988.1"/>
    </source>
</evidence>
<gene>
    <name evidence="2" type="ORF">EW026_g8112</name>
</gene>
<feature type="region of interest" description="Disordered" evidence="1">
    <location>
        <begin position="1"/>
        <end position="76"/>
    </location>
</feature>
<evidence type="ECO:0000313" key="3">
    <source>
        <dbReference type="Proteomes" id="UP000309038"/>
    </source>
</evidence>
<keyword evidence="3" id="KW-1185">Reference proteome</keyword>
<feature type="compositionally biased region" description="Basic residues" evidence="1">
    <location>
        <begin position="15"/>
        <end position="27"/>
    </location>
</feature>
<dbReference type="EMBL" id="SGPJ01000829">
    <property type="protein sequence ID" value="THG92988.1"/>
    <property type="molecule type" value="Genomic_DNA"/>
</dbReference>
<evidence type="ECO:0000256" key="1">
    <source>
        <dbReference type="SAM" id="MobiDB-lite"/>
    </source>
</evidence>
<proteinExistence type="predicted"/>
<feature type="compositionally biased region" description="Acidic residues" evidence="1">
    <location>
        <begin position="51"/>
        <end position="63"/>
    </location>
</feature>
<dbReference type="Proteomes" id="UP000309038">
    <property type="component" value="Unassembled WGS sequence"/>
</dbReference>
<dbReference type="AlphaFoldDB" id="A0A4S4K5G3"/>
<reference evidence="2 3" key="1">
    <citation type="submission" date="2019-02" db="EMBL/GenBank/DDBJ databases">
        <title>Genome sequencing of the rare red list fungi Phlebia centrifuga.</title>
        <authorList>
            <person name="Buettner E."/>
            <person name="Kellner H."/>
        </authorList>
    </citation>
    <scope>NUCLEOTIDE SEQUENCE [LARGE SCALE GENOMIC DNA]</scope>
    <source>
        <strain evidence="2 3">DSM 108282</strain>
    </source>
</reference>
<protein>
    <submittedName>
        <fullName evidence="2">Uncharacterized protein</fullName>
    </submittedName>
</protein>
<accession>A0A4S4K5G3</accession>
<sequence>MPRPLPHAHSSPAARQHRPRPRSRGPRTHTPEQAMTPPPSSDVDSQHNSDEDQEDDHADDDLPENPKKRRYNELRGAFNGNLKKAKLSDEYKKLSEEARWISRSISPFLILDTIICDGQRLPANPRAPVGKELQDMSSAALTDLRESYNMLKKTITTIREDEELWTDTESESSLTDLIATVRAHICM</sequence>
<name>A0A4S4K5G3_9APHY</name>
<organism evidence="2 3">
    <name type="scientific">Hermanssonia centrifuga</name>
    <dbReference type="NCBI Taxonomy" id="98765"/>
    <lineage>
        <taxon>Eukaryota</taxon>
        <taxon>Fungi</taxon>
        <taxon>Dikarya</taxon>
        <taxon>Basidiomycota</taxon>
        <taxon>Agaricomycotina</taxon>
        <taxon>Agaricomycetes</taxon>
        <taxon>Polyporales</taxon>
        <taxon>Meruliaceae</taxon>
        <taxon>Hermanssonia</taxon>
    </lineage>
</organism>